<dbReference type="Proteomes" id="UP000623129">
    <property type="component" value="Unassembled WGS sequence"/>
</dbReference>
<evidence type="ECO:0000313" key="1">
    <source>
        <dbReference type="EMBL" id="KAF3329052.1"/>
    </source>
</evidence>
<accession>A0A833V8T4</accession>
<protein>
    <submittedName>
        <fullName evidence="1">Uncharacterized protein</fullName>
    </submittedName>
</protein>
<evidence type="ECO:0000313" key="2">
    <source>
        <dbReference type="Proteomes" id="UP000623129"/>
    </source>
</evidence>
<comment type="caution">
    <text evidence="1">The sequence shown here is derived from an EMBL/GenBank/DDBJ whole genome shotgun (WGS) entry which is preliminary data.</text>
</comment>
<name>A0A833V8T4_9POAL</name>
<proteinExistence type="predicted"/>
<sequence>MPATSAFTRCFPSLTGGPMQGPIGAPHKSFPANEFSGKFDSASGIAPWRWLLDRFNRCKLVSLAREAGTLGQTAEFFWNGACQAVL</sequence>
<dbReference type="AlphaFoldDB" id="A0A833V8T4"/>
<gene>
    <name evidence="1" type="ORF">FCM35_KLT06130</name>
</gene>
<organism evidence="1 2">
    <name type="scientific">Carex littledalei</name>
    <dbReference type="NCBI Taxonomy" id="544730"/>
    <lineage>
        <taxon>Eukaryota</taxon>
        <taxon>Viridiplantae</taxon>
        <taxon>Streptophyta</taxon>
        <taxon>Embryophyta</taxon>
        <taxon>Tracheophyta</taxon>
        <taxon>Spermatophyta</taxon>
        <taxon>Magnoliopsida</taxon>
        <taxon>Liliopsida</taxon>
        <taxon>Poales</taxon>
        <taxon>Cyperaceae</taxon>
        <taxon>Cyperoideae</taxon>
        <taxon>Cariceae</taxon>
        <taxon>Carex</taxon>
        <taxon>Carex subgen. Euthyceras</taxon>
    </lineage>
</organism>
<reference evidence="1" key="1">
    <citation type="submission" date="2020-01" db="EMBL/GenBank/DDBJ databases">
        <title>Genome sequence of Kobresia littledalei, the first chromosome-level genome in the family Cyperaceae.</title>
        <authorList>
            <person name="Qu G."/>
        </authorList>
    </citation>
    <scope>NUCLEOTIDE SEQUENCE</scope>
    <source>
        <strain evidence="1">C.B.Clarke</strain>
        <tissue evidence="1">Leaf</tissue>
    </source>
</reference>
<dbReference type="EMBL" id="SWLB01000015">
    <property type="protein sequence ID" value="KAF3329052.1"/>
    <property type="molecule type" value="Genomic_DNA"/>
</dbReference>
<keyword evidence="2" id="KW-1185">Reference proteome</keyword>